<evidence type="ECO:0000259" key="1">
    <source>
        <dbReference type="PROSITE" id="PS00028"/>
    </source>
</evidence>
<feature type="domain" description="C2H2-type" evidence="1">
    <location>
        <begin position="219"/>
        <end position="240"/>
    </location>
</feature>
<comment type="caution">
    <text evidence="2">The sequence shown here is derived from an EMBL/GenBank/DDBJ whole genome shotgun (WGS) entry which is preliminary data.</text>
</comment>
<feature type="non-terminal residue" evidence="2">
    <location>
        <position position="273"/>
    </location>
</feature>
<reference evidence="2" key="2">
    <citation type="submission" date="2023-05" db="EMBL/GenBank/DDBJ databases">
        <authorList>
            <consortium name="Lawrence Berkeley National Laboratory"/>
            <person name="Steindorff A."/>
            <person name="Hensen N."/>
            <person name="Bonometti L."/>
            <person name="Westerberg I."/>
            <person name="Brannstrom I.O."/>
            <person name="Guillou S."/>
            <person name="Cros-Aarteil S."/>
            <person name="Calhoun S."/>
            <person name="Haridas S."/>
            <person name="Kuo A."/>
            <person name="Mondo S."/>
            <person name="Pangilinan J."/>
            <person name="Riley R."/>
            <person name="Labutti K."/>
            <person name="Andreopoulos B."/>
            <person name="Lipzen A."/>
            <person name="Chen C."/>
            <person name="Yanf M."/>
            <person name="Daum C."/>
            <person name="Ng V."/>
            <person name="Clum A."/>
            <person name="Ohm R."/>
            <person name="Martin F."/>
            <person name="Silar P."/>
            <person name="Natvig D."/>
            <person name="Lalanne C."/>
            <person name="Gautier V."/>
            <person name="Ament-Velasquez S.L."/>
            <person name="Kruys A."/>
            <person name="Hutchinson M.I."/>
            <person name="Powell A.J."/>
            <person name="Barry K."/>
            <person name="Miller A.N."/>
            <person name="Grigoriev I.V."/>
            <person name="Debuchy R."/>
            <person name="Gladieux P."/>
            <person name="Thoren M.H."/>
            <person name="Johannesson H."/>
        </authorList>
    </citation>
    <scope>NUCLEOTIDE SEQUENCE</scope>
    <source>
        <strain evidence="2">PSN309</strain>
    </source>
</reference>
<name>A0AAN7ADM8_9PEZI</name>
<dbReference type="EMBL" id="MU864865">
    <property type="protein sequence ID" value="KAK4181987.1"/>
    <property type="molecule type" value="Genomic_DNA"/>
</dbReference>
<protein>
    <recommendedName>
        <fullName evidence="1">C2H2-type domain-containing protein</fullName>
    </recommendedName>
</protein>
<dbReference type="InterPro" id="IPR021842">
    <property type="entry name" value="DUF3435"/>
</dbReference>
<gene>
    <name evidence="2" type="ORF">QBC35DRAFT_551837</name>
</gene>
<dbReference type="SUPFAM" id="SSF57802">
    <property type="entry name" value="Rubredoxin-like"/>
    <property type="match status" value="1"/>
</dbReference>
<keyword evidence="3" id="KW-1185">Reference proteome</keyword>
<proteinExistence type="predicted"/>
<dbReference type="AlphaFoldDB" id="A0AAN7ADM8"/>
<dbReference type="PROSITE" id="PS00028">
    <property type="entry name" value="ZINC_FINGER_C2H2_1"/>
    <property type="match status" value="1"/>
</dbReference>
<dbReference type="Pfam" id="PF11917">
    <property type="entry name" value="DUF3435"/>
    <property type="match status" value="1"/>
</dbReference>
<sequence>MSNTSRVFETSYQPREIHQQLLPIIYGTEAAGTHDDLFQTLHRETSRRDPKAPLYVTEADEKYIESREDITELRKSYAQASSKGGAASAQAQRVCAALNNKRKQIRALMVQEKRTKYFELVDRLRAEGKPTDQIHLSIPSGPGPKPGADDLAAAQIGRFLTHKHLGGTKRTDIYCGMIQAYLGHLAVHVEGILCSLEKSKTPAVSPKVGNQVQLRRWICLLCKVDFSEGFGLTRHNQNQHYRKGAFDRSFPCPACGPDFEVNGPEEWSNHTAR</sequence>
<evidence type="ECO:0000313" key="3">
    <source>
        <dbReference type="Proteomes" id="UP001302126"/>
    </source>
</evidence>
<accession>A0AAN7ADM8</accession>
<reference evidence="2" key="1">
    <citation type="journal article" date="2023" name="Mol. Phylogenet. Evol.">
        <title>Genome-scale phylogeny and comparative genomics of the fungal order Sordariales.</title>
        <authorList>
            <person name="Hensen N."/>
            <person name="Bonometti L."/>
            <person name="Westerberg I."/>
            <person name="Brannstrom I.O."/>
            <person name="Guillou S."/>
            <person name="Cros-Aarteil S."/>
            <person name="Calhoun S."/>
            <person name="Haridas S."/>
            <person name="Kuo A."/>
            <person name="Mondo S."/>
            <person name="Pangilinan J."/>
            <person name="Riley R."/>
            <person name="LaButti K."/>
            <person name="Andreopoulos B."/>
            <person name="Lipzen A."/>
            <person name="Chen C."/>
            <person name="Yan M."/>
            <person name="Daum C."/>
            <person name="Ng V."/>
            <person name="Clum A."/>
            <person name="Steindorff A."/>
            <person name="Ohm R.A."/>
            <person name="Martin F."/>
            <person name="Silar P."/>
            <person name="Natvig D.O."/>
            <person name="Lalanne C."/>
            <person name="Gautier V."/>
            <person name="Ament-Velasquez S.L."/>
            <person name="Kruys A."/>
            <person name="Hutchinson M.I."/>
            <person name="Powell A.J."/>
            <person name="Barry K."/>
            <person name="Miller A.N."/>
            <person name="Grigoriev I.V."/>
            <person name="Debuchy R."/>
            <person name="Gladieux P."/>
            <person name="Hiltunen Thoren M."/>
            <person name="Johannesson H."/>
        </authorList>
    </citation>
    <scope>NUCLEOTIDE SEQUENCE</scope>
    <source>
        <strain evidence="2">PSN309</strain>
    </source>
</reference>
<dbReference type="InterPro" id="IPR013087">
    <property type="entry name" value="Znf_C2H2_type"/>
</dbReference>
<organism evidence="2 3">
    <name type="scientific">Podospora australis</name>
    <dbReference type="NCBI Taxonomy" id="1536484"/>
    <lineage>
        <taxon>Eukaryota</taxon>
        <taxon>Fungi</taxon>
        <taxon>Dikarya</taxon>
        <taxon>Ascomycota</taxon>
        <taxon>Pezizomycotina</taxon>
        <taxon>Sordariomycetes</taxon>
        <taxon>Sordariomycetidae</taxon>
        <taxon>Sordariales</taxon>
        <taxon>Podosporaceae</taxon>
        <taxon>Podospora</taxon>
    </lineage>
</organism>
<evidence type="ECO:0000313" key="2">
    <source>
        <dbReference type="EMBL" id="KAK4181987.1"/>
    </source>
</evidence>
<dbReference type="Proteomes" id="UP001302126">
    <property type="component" value="Unassembled WGS sequence"/>
</dbReference>